<evidence type="ECO:0000256" key="1">
    <source>
        <dbReference type="SAM" id="MobiDB-lite"/>
    </source>
</evidence>
<dbReference type="AlphaFoldDB" id="A0A370BHV9"/>
<feature type="compositionally biased region" description="Low complexity" evidence="1">
    <location>
        <begin position="156"/>
        <end position="166"/>
    </location>
</feature>
<comment type="caution">
    <text evidence="3">The sequence shown here is derived from an EMBL/GenBank/DDBJ whole genome shotgun (WGS) entry which is preliminary data.</text>
</comment>
<feature type="domain" description="TIR" evidence="2">
    <location>
        <begin position="1"/>
        <end position="143"/>
    </location>
</feature>
<feature type="region of interest" description="Disordered" evidence="1">
    <location>
        <begin position="156"/>
        <end position="252"/>
    </location>
</feature>
<evidence type="ECO:0000259" key="2">
    <source>
        <dbReference type="PROSITE" id="PS50104"/>
    </source>
</evidence>
<dbReference type="PROSITE" id="PS50104">
    <property type="entry name" value="TIR"/>
    <property type="match status" value="1"/>
</dbReference>
<dbReference type="InterPro" id="IPR000157">
    <property type="entry name" value="TIR_dom"/>
</dbReference>
<evidence type="ECO:0000313" key="4">
    <source>
        <dbReference type="Proteomes" id="UP000253741"/>
    </source>
</evidence>
<accession>A0A370BHV9</accession>
<dbReference type="Proteomes" id="UP000253741">
    <property type="component" value="Unassembled WGS sequence"/>
</dbReference>
<dbReference type="Gene3D" id="3.40.50.10140">
    <property type="entry name" value="Toll/interleukin-1 receptor homology (TIR) domain"/>
    <property type="match status" value="1"/>
</dbReference>
<dbReference type="SUPFAM" id="SSF52200">
    <property type="entry name" value="Toll/Interleukin receptor TIR domain"/>
    <property type="match status" value="1"/>
</dbReference>
<keyword evidence="3" id="KW-0675">Receptor</keyword>
<reference evidence="3 4" key="1">
    <citation type="submission" date="2018-07" db="EMBL/GenBank/DDBJ databases">
        <title>Streptomyces species from bats.</title>
        <authorList>
            <person name="Dunlap C."/>
        </authorList>
    </citation>
    <scope>NUCLEOTIDE SEQUENCE [LARGE SCALE GENOMIC DNA]</scope>
    <source>
        <strain evidence="3 4">AC230</strain>
    </source>
</reference>
<feature type="compositionally biased region" description="Basic and acidic residues" evidence="1">
    <location>
        <begin position="243"/>
        <end position="252"/>
    </location>
</feature>
<name>A0A370BHV9_9ACTN</name>
<dbReference type="EMBL" id="QQNA01000007">
    <property type="protein sequence ID" value="RDG39844.1"/>
    <property type="molecule type" value="Genomic_DNA"/>
</dbReference>
<protein>
    <submittedName>
        <fullName evidence="3">Toll/interleukin-1 receptor domain-containing protein</fullName>
    </submittedName>
</protein>
<dbReference type="InterPro" id="IPR035897">
    <property type="entry name" value="Toll_tir_struct_dom_sf"/>
</dbReference>
<dbReference type="RefSeq" id="WP_114621857.1">
    <property type="nucleotide sequence ID" value="NZ_QQNA01000007.1"/>
</dbReference>
<organism evidence="3 4">
    <name type="scientific">Streptomyces corynorhini</name>
    <dbReference type="NCBI Taxonomy" id="2282652"/>
    <lineage>
        <taxon>Bacteria</taxon>
        <taxon>Bacillati</taxon>
        <taxon>Actinomycetota</taxon>
        <taxon>Actinomycetes</taxon>
        <taxon>Kitasatosporales</taxon>
        <taxon>Streptomycetaceae</taxon>
        <taxon>Streptomyces</taxon>
    </lineage>
</organism>
<dbReference type="OrthoDB" id="3654490at2"/>
<dbReference type="GO" id="GO:0007165">
    <property type="term" value="P:signal transduction"/>
    <property type="evidence" value="ECO:0007669"/>
    <property type="project" value="InterPro"/>
</dbReference>
<evidence type="ECO:0000313" key="3">
    <source>
        <dbReference type="EMBL" id="RDG39844.1"/>
    </source>
</evidence>
<sequence>MTHVFINYRTHDGEETAVALEQALTRRFGEGRIFRASSSIKPGQLFDEKLLTNVANSSVLVAVIGRHWAESPQLHERGDWVRKEILEAFRSTVTVMPVLVGRETERLRASALPSVLRKLARLQSFRYDTQNAEYDLRRIGDELAVEVPALAEAEAALARQRQPAEPGSVHNTMGSNSGGTNVQTRDITGDIGGIGGTVIRESNGPLHTGPGDQHHHEPRLTGDGSSYVAGDQHDGGNRNTFGDVRRRRDDDR</sequence>
<gene>
    <name evidence="3" type="ORF">DVH02_01660</name>
</gene>
<keyword evidence="4" id="KW-1185">Reference proteome</keyword>
<dbReference type="Pfam" id="PF13676">
    <property type="entry name" value="TIR_2"/>
    <property type="match status" value="1"/>
</dbReference>
<feature type="compositionally biased region" description="Polar residues" evidence="1">
    <location>
        <begin position="169"/>
        <end position="185"/>
    </location>
</feature>
<proteinExistence type="predicted"/>